<dbReference type="Pfam" id="PF05686">
    <property type="entry name" value="Glyco_transf_90"/>
    <property type="match status" value="1"/>
</dbReference>
<reference evidence="4" key="1">
    <citation type="submission" date="2020-01" db="EMBL/GenBank/DDBJ databases">
        <authorList>
            <consortium name="DOE Joint Genome Institute"/>
            <person name="Haridas S."/>
            <person name="Albert R."/>
            <person name="Binder M."/>
            <person name="Bloem J."/>
            <person name="Labutti K."/>
            <person name="Salamov A."/>
            <person name="Andreopoulos B."/>
            <person name="Baker S.E."/>
            <person name="Barry K."/>
            <person name="Bills G."/>
            <person name="Bluhm B.H."/>
            <person name="Cannon C."/>
            <person name="Castanera R."/>
            <person name="Culley D.E."/>
            <person name="Daum C."/>
            <person name="Ezra D."/>
            <person name="Gonzalez J.B."/>
            <person name="Henrissat B."/>
            <person name="Kuo A."/>
            <person name="Liang C."/>
            <person name="Lipzen A."/>
            <person name="Lutzoni F."/>
            <person name="Magnuson J."/>
            <person name="Mondo S."/>
            <person name="Nolan M."/>
            <person name="Ohm R."/>
            <person name="Pangilinan J."/>
            <person name="Park H.-J."/>
            <person name="Ramirez L."/>
            <person name="Alfaro M."/>
            <person name="Sun H."/>
            <person name="Tritt A."/>
            <person name="Yoshinaga Y."/>
            <person name="Zwiers L.-H."/>
            <person name="Turgeon B.G."/>
            <person name="Goodwin S.B."/>
            <person name="Spatafora J.W."/>
            <person name="Crous P.W."/>
            <person name="Grigoriev I.V."/>
        </authorList>
    </citation>
    <scope>NUCLEOTIDE SEQUENCE</scope>
    <source>
        <strain evidence="4">P77</strain>
    </source>
</reference>
<keyword evidence="2" id="KW-0732">Signal</keyword>
<feature type="region of interest" description="Disordered" evidence="1">
    <location>
        <begin position="37"/>
        <end position="70"/>
    </location>
</feature>
<dbReference type="PANTHER" id="PTHR12203">
    <property type="entry name" value="KDEL LYS-ASP-GLU-LEU CONTAINING - RELATED"/>
    <property type="match status" value="1"/>
</dbReference>
<dbReference type="EMBL" id="ML975292">
    <property type="protein sequence ID" value="KAF1835109.1"/>
    <property type="molecule type" value="Genomic_DNA"/>
</dbReference>
<keyword evidence="5" id="KW-1185">Reference proteome</keyword>
<feature type="domain" description="Glycosyl transferase CAP10" evidence="3">
    <location>
        <begin position="343"/>
        <end position="641"/>
    </location>
</feature>
<proteinExistence type="predicted"/>
<dbReference type="InterPro" id="IPR051091">
    <property type="entry name" value="O-Glucosyltr/Glycosyltrsf_90"/>
</dbReference>
<feature type="compositionally biased region" description="Basic and acidic residues" evidence="1">
    <location>
        <begin position="52"/>
        <end position="61"/>
    </location>
</feature>
<evidence type="ECO:0000313" key="5">
    <source>
        <dbReference type="Proteomes" id="UP000800040"/>
    </source>
</evidence>
<evidence type="ECO:0000259" key="3">
    <source>
        <dbReference type="SMART" id="SM00672"/>
    </source>
</evidence>
<feature type="region of interest" description="Disordered" evidence="1">
    <location>
        <begin position="383"/>
        <end position="406"/>
    </location>
</feature>
<dbReference type="SMART" id="SM00672">
    <property type="entry name" value="CAP10"/>
    <property type="match status" value="1"/>
</dbReference>
<gene>
    <name evidence="4" type="ORF">BDW02DRAFT_496778</name>
</gene>
<dbReference type="InterPro" id="IPR006598">
    <property type="entry name" value="CAP10"/>
</dbReference>
<dbReference type="OrthoDB" id="541052at2759"/>
<dbReference type="PANTHER" id="PTHR12203:SF22">
    <property type="entry name" value="CAPSULE ASSOCIATED PROTEIN"/>
    <property type="match status" value="1"/>
</dbReference>
<protein>
    <recommendedName>
        <fullName evidence="3">Glycosyl transferase CAP10 domain-containing protein</fullName>
    </recommendedName>
</protein>
<name>A0A6A5KGI1_9PLEO</name>
<organism evidence="4 5">
    <name type="scientific">Decorospora gaudefroyi</name>
    <dbReference type="NCBI Taxonomy" id="184978"/>
    <lineage>
        <taxon>Eukaryota</taxon>
        <taxon>Fungi</taxon>
        <taxon>Dikarya</taxon>
        <taxon>Ascomycota</taxon>
        <taxon>Pezizomycotina</taxon>
        <taxon>Dothideomycetes</taxon>
        <taxon>Pleosporomycetidae</taxon>
        <taxon>Pleosporales</taxon>
        <taxon>Pleosporineae</taxon>
        <taxon>Pleosporaceae</taxon>
        <taxon>Decorospora</taxon>
    </lineage>
</organism>
<feature type="chain" id="PRO_5025352226" description="Glycosyl transferase CAP10 domain-containing protein" evidence="2">
    <location>
        <begin position="26"/>
        <end position="662"/>
    </location>
</feature>
<dbReference type="AlphaFoldDB" id="A0A6A5KGI1"/>
<feature type="signal peptide" evidence="2">
    <location>
        <begin position="1"/>
        <end position="25"/>
    </location>
</feature>
<sequence length="662" mass="73627">MRLPPLCHSLAYLLLLTFLVVISISYTLHRTPNPLDKIFQPSGNTQQPWSHKPSEKQKGQDDETVPENPHPITHLIEVAEKTFTDMVASEAKTVEDAASKYRQRHGRHPPPGFGTWYTYAVSQNCTVIESFFDSIASDLGPFWSTNPVVLRKKIHVFTPRISIRNGVVDVEAGTTSAKVNTWAAMVRTLSTQPGVRLPDVDIPLNVHDQVAMLVPWETLDSARQLVRAMPLLAASDVVVECSGLDGAEELTEGYTFDPLWLGPELGQTASKLGPRPLWDLVASACGPESKARMSRVLREGEGDAYAAFLRTEVPEHGFEGYVQNWTVATDVCERPEIQGLHSMFVDPEAMNVTESLFPLFGDSGLSISNEILVPGAAEWNASTTSLPSSSSPWTSKSDTLHWRGPPNTGRDSALHWRHYQRQRLLSMLNATHVEIASALLHAGNATMMGLGYARNFRLLPTNEYDTKSRTWGHLAAWVNGWADAKFSSLGCGRDGGDSDGCAYLDQYYSLASPGDEAETHAEAKYAIAVDGDAGDDAGDLVQHLHNGQVTLRASVYRKWFDSRLVPWVHFVPLDNTFVDLYAVTEYFLGTERESEGDDHDEAARKIGEAGREWAGKTLRREDMLVYVYRLLLEYARVVDDKRERLGWVEDLTEGRSERANRS</sequence>
<dbReference type="Proteomes" id="UP000800040">
    <property type="component" value="Unassembled WGS sequence"/>
</dbReference>
<evidence type="ECO:0000256" key="2">
    <source>
        <dbReference type="SAM" id="SignalP"/>
    </source>
</evidence>
<feature type="compositionally biased region" description="Low complexity" evidence="1">
    <location>
        <begin position="383"/>
        <end position="397"/>
    </location>
</feature>
<evidence type="ECO:0000256" key="1">
    <source>
        <dbReference type="SAM" id="MobiDB-lite"/>
    </source>
</evidence>
<accession>A0A6A5KGI1</accession>
<evidence type="ECO:0000313" key="4">
    <source>
        <dbReference type="EMBL" id="KAF1835109.1"/>
    </source>
</evidence>